<organism evidence="3 4">
    <name type="scientific">Onychostoma macrolepis</name>
    <dbReference type="NCBI Taxonomy" id="369639"/>
    <lineage>
        <taxon>Eukaryota</taxon>
        <taxon>Metazoa</taxon>
        <taxon>Chordata</taxon>
        <taxon>Craniata</taxon>
        <taxon>Vertebrata</taxon>
        <taxon>Euteleostomi</taxon>
        <taxon>Actinopterygii</taxon>
        <taxon>Neopterygii</taxon>
        <taxon>Teleostei</taxon>
        <taxon>Ostariophysi</taxon>
        <taxon>Cypriniformes</taxon>
        <taxon>Cyprinidae</taxon>
        <taxon>Acrossocheilinae</taxon>
        <taxon>Onychostoma</taxon>
    </lineage>
</organism>
<dbReference type="InterPro" id="IPR011990">
    <property type="entry name" value="TPR-like_helical_dom_sf"/>
</dbReference>
<name>A0A7J6CHW3_9TELE</name>
<dbReference type="Pfam" id="PF25439">
    <property type="entry name" value="TPR_CFAP46_N"/>
    <property type="match status" value="1"/>
</dbReference>
<feature type="region of interest" description="Disordered" evidence="2">
    <location>
        <begin position="1133"/>
        <end position="1156"/>
    </location>
</feature>
<gene>
    <name evidence="3" type="ORF">G5714_013845</name>
</gene>
<dbReference type="SUPFAM" id="SSF48452">
    <property type="entry name" value="TPR-like"/>
    <property type="match status" value="1"/>
</dbReference>
<dbReference type="EMBL" id="JAAMOB010000013">
    <property type="protein sequence ID" value="KAF4106183.1"/>
    <property type="molecule type" value="Genomic_DNA"/>
</dbReference>
<evidence type="ECO:0000313" key="3">
    <source>
        <dbReference type="EMBL" id="KAF4106183.1"/>
    </source>
</evidence>
<feature type="compositionally biased region" description="Basic residues" evidence="2">
    <location>
        <begin position="1133"/>
        <end position="1142"/>
    </location>
</feature>
<protein>
    <recommendedName>
        <fullName evidence="5">Cilia- and flagella-associated protein 46</fullName>
    </recommendedName>
</protein>
<dbReference type="InterPro" id="IPR039586">
    <property type="entry name" value="CFAP46"/>
</dbReference>
<accession>A0A7J6CHW3</accession>
<feature type="region of interest" description="Disordered" evidence="2">
    <location>
        <begin position="2291"/>
        <end position="2314"/>
    </location>
</feature>
<feature type="region of interest" description="Disordered" evidence="2">
    <location>
        <begin position="275"/>
        <end position="321"/>
    </location>
</feature>
<dbReference type="SMART" id="SM00028">
    <property type="entry name" value="TPR"/>
    <property type="match status" value="4"/>
</dbReference>
<keyword evidence="4" id="KW-1185">Reference proteome</keyword>
<feature type="compositionally biased region" description="Low complexity" evidence="2">
    <location>
        <begin position="291"/>
        <end position="304"/>
    </location>
</feature>
<dbReference type="PROSITE" id="PS50005">
    <property type="entry name" value="TPR"/>
    <property type="match status" value="1"/>
</dbReference>
<sequence>MDLRIRQYLSKAQEKGDAVYVRKAYELIRASAPAASDGRSLSELRVLCAEQSLQLGCWEITEDCLMMYLEGKPPANQFLCRAYLCQGQLISSRSINTAEDLDKAVMYYLKAIEIAKDKSRYHFLVFNASLLYLQSVRRFLRPGQRRLLVSSLTQVLKALEEVQDPDHTWRAELMLHLVECLLDAGKRKEAAVVAKVTSDFIQSHKPELYPRLFSIQARHNLMDVSEMLNDGNPKLLVMYKIQKLKHAVDVGEVKRDDAATLKQIFLLLTQSSEPKASDLQASSPPPDIHRSSAPPNIISASSGSSPPPFTQSISAPPSVLHSSPSSSCSSSVCLDQGSSIPLTDRVELLLDLAFLSLRLQHHQTASDCLKELRATDVTVGQRVMTECVQCELELNKHREGMENYSRSSVELRLSVITGLDALLQTALKQADARATQAVCVCQWNACLPLLQHNLRKRVQKPLLTLARALEHTDSLLLDVLCRVHAELAAIDEENEKLDSAMKHLQKALELDPDSEHLSSSLHLLQLRSSVHSAPTRPEERAAKLIQQAKEGSGREAVRKRRPLLVNAGIALAPDAFQTVLDADSKAKDDGAGDRLELLAAKAQHHSTCVQKVKGHLDGLDKSSDDKERVKLWGSLAKTARKQEVFDVCRVACRFCLLYDDGRWKNTSEPKNRASPEQRNQTDPNTQRDLLRLLAEVHFISAEVTVLKLRSEGVELNVSAVAPDEKQTRPPEDDAHWNLYSDWIKDLSAHATGGFLRGAELGAELREDWLVVNAAVYLWNYNSWLLVTGGHRLLLPTFRRLLELLRQTGHAGEVVLLAMLCDAVAQGLIQPWCGTSVHVDQESQDAGKGGVQLPAEKTKKVRGKSVEKSGSTQGPQLDAAAVLDVKKALEVCEFALRLSSGNTEPLPVSVRKQLCSTWVCVKQLLQQQIGHKLDINDESKNEAVTAVSRVLVAVEMLRCNRSSRLMQFSVPSLSVLVQMASSCQWSDPVVELYVWTQLALFAHQTQDHDLVLTCTHNALQLEQNAAQRVKTAAYAVSSVRSVQEMLSSAAGVRGQSLILEARGHHSRYMEGLLMLQNSVSFAEQAGSWSLCMSAAGHFWNACLPLLDSRRDRRPLRGALELILKTISRTYSKHTAGRTKRASGLKRDGPVMETPDTNTGIADDDLKVWTAVVSALLHIHVDTGDWRRGLQLLDESVRETPHTEHRLALLKQRVLLKARLGESVLLDMQRVSNEGEMVCAQMWRRAALCAKDTAQRLTCYQNAITALQSPGGQWQKVDVLLEFGEWLYSTHFPVTDVRIQIEWAVDMLLFTDEERVCLSDVRSVGRLERLMRSHTLLALTEERSSLKHLQHLLTAYSCSLHIWKVSMATAQEVMNDSAEGQDVRSASSRKDKERPDDKKNKQPSPVEDKPRAKAADVSLPISPEQWAQFQCPEELRQAFLSDAGPYSINSSSISAQSQTLFYLDLLVKELESLSLTPLTFAPLHLAEVIARELMQSRSQSDLYRLRIIRNCGDLGFESPFSEQLLSFTLVPADEQMRSQRAVVTQRSDVTDETVFADGDPCGGTASALSPHQLWLDKADMCLSLNLIQPAKVLLTHTHLTAQELGDRLSLAKSLQLLAVLANQEQRFVEALALLQEAQEIGGDEEFCFLLTQTLLTTVAEQEEQETHHQVCAITEQACRAFTAVLEQRPNQASVLRFFIAALQTRAAVLHQRLLSSADASVEMLSSVCDALKRAAAELLQLGYRTHSAEATLEHANTLRILAAHASSAEEKQRHLLDAFSLMKSAVSLQEQVLTDVLSVLPPHESGWRGVPAARVCVRLRLALADLALLMLDLQSAEQKRKSIARDRKSSVERALEDYMRSSADLSRQETDWSAVGRSLAQEVLTHLTAVSSLSPDCVETRARSLGMMGRCLRILAQQRDPLYPSTLWTEPDTDLEREQNQEDDEDQQVKMNEAEKKQYAGKRAELQSERRAAQRLLAQACETLSQSVSLSLHHDLPHLLPRVCSDLLECHGQFDPGSSGQYLALLQSGVCCAEMSSVLQSICCGVNESQTCALMNLRRTLLSSRGHRPDGALTAVTRELSALSKAFSHLTINPNHLRILGEMPPDFKILLLQHSEDSSVLYAGLYEKVKAAETQKGKSVTGGLICSKVVKASVHRSDLLQLHKLLQEFKDLNTQTSLNRAQEDKDGKLDDCFRALLEEMENYLNPVLSQFDFSCFSVRSPSISTTSARAKDKDEKTADKPLPDAGESVVILADRTLLEFPLEALSVLQVNSIGSVSRDLSLQVLHARLQTDEAVESDNKKEAKGGKGVKGKGDQSRGIKAVPVNRVLPPNAVPVDTHRFRYVVDAQEEDDGKQADCSSPAEIMRKTLDTYASQFTPLWEGFISHERKHSLADLEQMLMSCSAFIYSGTENFFSCVPPAKMASLNLSGCQMVFLFERGQNRVSVQKRRRSRASDGPLGSAYLFSLSGVRSVLLNQWHSSAAANAQNMRSLVDNLLRAGLTSGRAAHVLRTENTEVIGNSSGPTADESSAVNVEDVQRKTPSAFNFVIYGLPNLVVT</sequence>
<reference evidence="3 4" key="1">
    <citation type="submission" date="2020-04" db="EMBL/GenBank/DDBJ databases">
        <title>Chromosome-level genome assembly of a cyprinid fish Onychostoma macrolepis by integration of Nanopore Sequencing, Bionano and Hi-C technology.</title>
        <authorList>
            <person name="Wang D."/>
        </authorList>
    </citation>
    <scope>NUCLEOTIDE SEQUENCE [LARGE SCALE GENOMIC DNA]</scope>
    <source>
        <strain evidence="3">SWU-2019</strain>
        <tissue evidence="3">Muscle</tissue>
    </source>
</reference>
<feature type="region of interest" description="Disordered" evidence="2">
    <location>
        <begin position="1922"/>
        <end position="1946"/>
    </location>
</feature>
<comment type="caution">
    <text evidence="3">The sequence shown here is derived from an EMBL/GenBank/DDBJ whole genome shotgun (WGS) entry which is preliminary data.</text>
</comment>
<evidence type="ECO:0008006" key="5">
    <source>
        <dbReference type="Google" id="ProtNLM"/>
    </source>
</evidence>
<keyword evidence="1" id="KW-0802">TPR repeat</keyword>
<feature type="region of interest" description="Disordered" evidence="2">
    <location>
        <begin position="844"/>
        <end position="872"/>
    </location>
</feature>
<dbReference type="InterPro" id="IPR057466">
    <property type="entry name" value="CFAP46_TPR"/>
</dbReference>
<feature type="region of interest" description="Disordered" evidence="2">
    <location>
        <begin position="1374"/>
        <end position="1413"/>
    </location>
</feature>
<feature type="compositionally biased region" description="Basic and acidic residues" evidence="2">
    <location>
        <begin position="1386"/>
        <end position="1412"/>
    </location>
</feature>
<dbReference type="GO" id="GO:0060294">
    <property type="term" value="P:cilium movement involved in cell motility"/>
    <property type="evidence" value="ECO:0007669"/>
    <property type="project" value="InterPro"/>
</dbReference>
<dbReference type="PANTHER" id="PTHR15977:SF15">
    <property type="entry name" value="CILIA- AND FLAGELLA-ASSOCIATED PROTEIN 46"/>
    <property type="match status" value="1"/>
</dbReference>
<dbReference type="GO" id="GO:0035082">
    <property type="term" value="P:axoneme assembly"/>
    <property type="evidence" value="ECO:0007669"/>
    <property type="project" value="InterPro"/>
</dbReference>
<dbReference type="PANTHER" id="PTHR15977">
    <property type="entry name" value="CILIA- AND FLAGELLA-ASSOCIATED PROTEIN 46"/>
    <property type="match status" value="1"/>
</dbReference>
<dbReference type="InterPro" id="IPR019734">
    <property type="entry name" value="TPR_rpt"/>
</dbReference>
<evidence type="ECO:0000256" key="2">
    <source>
        <dbReference type="SAM" id="MobiDB-lite"/>
    </source>
</evidence>
<dbReference type="Proteomes" id="UP000579812">
    <property type="component" value="Unassembled WGS sequence"/>
</dbReference>
<evidence type="ECO:0000313" key="4">
    <source>
        <dbReference type="Proteomes" id="UP000579812"/>
    </source>
</evidence>
<evidence type="ECO:0000256" key="1">
    <source>
        <dbReference type="PROSITE-ProRule" id="PRU00339"/>
    </source>
</evidence>
<proteinExistence type="predicted"/>
<feature type="repeat" description="TPR" evidence="1">
    <location>
        <begin position="481"/>
        <end position="514"/>
    </location>
</feature>
<feature type="compositionally biased region" description="Basic and acidic residues" evidence="2">
    <location>
        <begin position="2295"/>
        <end position="2314"/>
    </location>
</feature>